<evidence type="ECO:0000256" key="1">
    <source>
        <dbReference type="ARBA" id="ARBA00004141"/>
    </source>
</evidence>
<feature type="transmembrane region" description="Helical" evidence="5">
    <location>
        <begin position="129"/>
        <end position="149"/>
    </location>
</feature>
<dbReference type="InterPro" id="IPR036259">
    <property type="entry name" value="MFS_trans_sf"/>
</dbReference>
<dbReference type="GO" id="GO:0022857">
    <property type="term" value="F:transmembrane transporter activity"/>
    <property type="evidence" value="ECO:0007669"/>
    <property type="project" value="InterPro"/>
</dbReference>
<evidence type="ECO:0000313" key="8">
    <source>
        <dbReference type="Proteomes" id="UP001358417"/>
    </source>
</evidence>
<dbReference type="InterPro" id="IPR020846">
    <property type="entry name" value="MFS_dom"/>
</dbReference>
<protein>
    <recommendedName>
        <fullName evidence="6">Major facilitator superfamily (MFS) profile domain-containing protein</fullName>
    </recommendedName>
</protein>
<sequence length="600" mass="64237">MSVEERKSAASDHEEAADLPRVATIDVDNYHGIKAKTLLVYLSVNLIAAAQILNLVGAAAYARDLAADLGGATETVWLSQSIAILTCVLGPPMSQAADYWGRKWLIVVPTLVGFAGSMIVARARSMGMAIAGEVICGVAYGSQPLLYAVASEILPRRFRPAAQAGINLFISLAGVFSILVGSVLVQRSVQGYRTFWYITAGALGVSGILCLFFYNPPPRPLQKTLTTTQKLRKLDWIGILLLASGIVLFSMALSWSQNPYGWTDAHIIAPFSIGVLLLVGLGVHQGFIKKDGMIHHDLFQKDRNFAISLICIFVEGMVFFATNNFLPFEVSVLYETDAVRIGLHFAVAFFTVIVCSFGLTAFFLFTKELRAPLVASFVSFTIFNGVYKYLGTLPSGALELNREPALMATATLSSSTAVWAYPIFVGFGLGVCLTCLVAAAQLSAPPALIAISSGLMISMRSLGGSVSLAIYNAIFNAQIEKNLGPSIASSVLPLGLSTQVLPDFIGALVSGDRSALLSLPNVTPEIIEAGILGLKEAYLSSFRYVWVCAAVFSFVGAVGKVTRQFFPVNKCSDFASATCFTINPAKDLTMHVDAPLDDES</sequence>
<feature type="transmembrane region" description="Helical" evidence="5">
    <location>
        <begin position="304"/>
        <end position="321"/>
    </location>
</feature>
<dbReference type="RefSeq" id="XP_064699870.1">
    <property type="nucleotide sequence ID" value="XM_064855477.1"/>
</dbReference>
<reference evidence="7 8" key="1">
    <citation type="submission" date="2023-08" db="EMBL/GenBank/DDBJ databases">
        <title>Black Yeasts Isolated from many extreme environments.</title>
        <authorList>
            <person name="Coleine C."/>
            <person name="Stajich J.E."/>
            <person name="Selbmann L."/>
        </authorList>
    </citation>
    <scope>NUCLEOTIDE SEQUENCE [LARGE SCALE GENOMIC DNA]</scope>
    <source>
        <strain evidence="7 8">CCFEE 5792</strain>
    </source>
</reference>
<dbReference type="Pfam" id="PF07690">
    <property type="entry name" value="MFS_1"/>
    <property type="match status" value="1"/>
</dbReference>
<keyword evidence="4 5" id="KW-0472">Membrane</keyword>
<dbReference type="GO" id="GO:0005886">
    <property type="term" value="C:plasma membrane"/>
    <property type="evidence" value="ECO:0007669"/>
    <property type="project" value="TreeGrafter"/>
</dbReference>
<name>A0AAV9MS30_9EURO</name>
<dbReference type="PROSITE" id="PS50850">
    <property type="entry name" value="MFS"/>
    <property type="match status" value="1"/>
</dbReference>
<feature type="transmembrane region" description="Helical" evidence="5">
    <location>
        <begin position="161"/>
        <end position="183"/>
    </location>
</feature>
<feature type="transmembrane region" description="Helical" evidence="5">
    <location>
        <begin position="372"/>
        <end position="390"/>
    </location>
</feature>
<dbReference type="Proteomes" id="UP001358417">
    <property type="component" value="Unassembled WGS sequence"/>
</dbReference>
<dbReference type="SUPFAM" id="SSF103473">
    <property type="entry name" value="MFS general substrate transporter"/>
    <property type="match status" value="1"/>
</dbReference>
<dbReference type="InterPro" id="IPR011701">
    <property type="entry name" value="MFS"/>
</dbReference>
<comment type="caution">
    <text evidence="7">The sequence shown here is derived from an EMBL/GenBank/DDBJ whole genome shotgun (WGS) entry which is preliminary data.</text>
</comment>
<keyword evidence="8" id="KW-1185">Reference proteome</keyword>
<keyword evidence="2 5" id="KW-0812">Transmembrane</keyword>
<feature type="transmembrane region" description="Helical" evidence="5">
    <location>
        <begin position="104"/>
        <end position="123"/>
    </location>
</feature>
<organism evidence="7 8">
    <name type="scientific">Exophiala bonariae</name>
    <dbReference type="NCBI Taxonomy" id="1690606"/>
    <lineage>
        <taxon>Eukaryota</taxon>
        <taxon>Fungi</taxon>
        <taxon>Dikarya</taxon>
        <taxon>Ascomycota</taxon>
        <taxon>Pezizomycotina</taxon>
        <taxon>Eurotiomycetes</taxon>
        <taxon>Chaetothyriomycetidae</taxon>
        <taxon>Chaetothyriales</taxon>
        <taxon>Herpotrichiellaceae</taxon>
        <taxon>Exophiala</taxon>
    </lineage>
</organism>
<dbReference type="Gene3D" id="1.20.1250.20">
    <property type="entry name" value="MFS general substrate transporter like domains"/>
    <property type="match status" value="1"/>
</dbReference>
<evidence type="ECO:0000256" key="5">
    <source>
        <dbReference type="SAM" id="Phobius"/>
    </source>
</evidence>
<feature type="domain" description="Major facilitator superfamily (MFS) profile" evidence="6">
    <location>
        <begin position="38"/>
        <end position="514"/>
    </location>
</feature>
<dbReference type="CDD" id="cd06179">
    <property type="entry name" value="MFS_TRI12_like"/>
    <property type="match status" value="1"/>
</dbReference>
<evidence type="ECO:0000256" key="3">
    <source>
        <dbReference type="ARBA" id="ARBA00022989"/>
    </source>
</evidence>
<feature type="transmembrane region" description="Helical" evidence="5">
    <location>
        <begin position="265"/>
        <end position="283"/>
    </location>
</feature>
<feature type="transmembrane region" description="Helical" evidence="5">
    <location>
        <begin position="419"/>
        <end position="440"/>
    </location>
</feature>
<dbReference type="InterPro" id="IPR005829">
    <property type="entry name" value="Sugar_transporter_CS"/>
</dbReference>
<feature type="transmembrane region" description="Helical" evidence="5">
    <location>
        <begin position="234"/>
        <end position="253"/>
    </location>
</feature>
<gene>
    <name evidence="7" type="ORF">LTR84_011950</name>
</gene>
<proteinExistence type="predicted"/>
<dbReference type="PROSITE" id="PS00216">
    <property type="entry name" value="SUGAR_TRANSPORT_1"/>
    <property type="match status" value="1"/>
</dbReference>
<dbReference type="AlphaFoldDB" id="A0AAV9MS30"/>
<dbReference type="PANTHER" id="PTHR23501">
    <property type="entry name" value="MAJOR FACILITATOR SUPERFAMILY"/>
    <property type="match status" value="1"/>
</dbReference>
<feature type="transmembrane region" description="Helical" evidence="5">
    <location>
        <begin position="38"/>
        <end position="63"/>
    </location>
</feature>
<dbReference type="InterPro" id="IPR053791">
    <property type="entry name" value="MFS_Tri12-like"/>
</dbReference>
<feature type="transmembrane region" description="Helical" evidence="5">
    <location>
        <begin position="544"/>
        <end position="562"/>
    </location>
</feature>
<dbReference type="GeneID" id="89980099"/>
<evidence type="ECO:0000256" key="4">
    <source>
        <dbReference type="ARBA" id="ARBA00023136"/>
    </source>
</evidence>
<evidence type="ECO:0000259" key="6">
    <source>
        <dbReference type="PROSITE" id="PS50850"/>
    </source>
</evidence>
<feature type="transmembrane region" description="Helical" evidence="5">
    <location>
        <begin position="75"/>
        <end position="92"/>
    </location>
</feature>
<keyword evidence="3 5" id="KW-1133">Transmembrane helix</keyword>
<feature type="transmembrane region" description="Helical" evidence="5">
    <location>
        <begin position="341"/>
        <end position="365"/>
    </location>
</feature>
<comment type="subcellular location">
    <subcellularLocation>
        <location evidence="1">Membrane</location>
        <topology evidence="1">Multi-pass membrane protein</topology>
    </subcellularLocation>
</comment>
<feature type="transmembrane region" description="Helical" evidence="5">
    <location>
        <begin position="195"/>
        <end position="214"/>
    </location>
</feature>
<dbReference type="PANTHER" id="PTHR23501:SF195">
    <property type="entry name" value="PEP5"/>
    <property type="match status" value="1"/>
</dbReference>
<evidence type="ECO:0000313" key="7">
    <source>
        <dbReference type="EMBL" id="KAK5043481.1"/>
    </source>
</evidence>
<accession>A0AAV9MS30</accession>
<dbReference type="EMBL" id="JAVRRD010000062">
    <property type="protein sequence ID" value="KAK5043481.1"/>
    <property type="molecule type" value="Genomic_DNA"/>
</dbReference>
<evidence type="ECO:0000256" key="2">
    <source>
        <dbReference type="ARBA" id="ARBA00022692"/>
    </source>
</evidence>